<gene>
    <name evidence="3" type="ORF">GPECTOR_39g472</name>
</gene>
<feature type="compositionally biased region" description="Polar residues" evidence="1">
    <location>
        <begin position="89"/>
        <end position="102"/>
    </location>
</feature>
<evidence type="ECO:0000313" key="4">
    <source>
        <dbReference type="Proteomes" id="UP000075714"/>
    </source>
</evidence>
<feature type="region of interest" description="Disordered" evidence="1">
    <location>
        <begin position="89"/>
        <end position="195"/>
    </location>
</feature>
<feature type="compositionally biased region" description="Acidic residues" evidence="1">
    <location>
        <begin position="138"/>
        <end position="152"/>
    </location>
</feature>
<feature type="region of interest" description="Disordered" evidence="1">
    <location>
        <begin position="16"/>
        <end position="35"/>
    </location>
</feature>
<dbReference type="AlphaFoldDB" id="A0A150GAY5"/>
<dbReference type="EMBL" id="LSYV01000040">
    <property type="protein sequence ID" value="KXZ46978.1"/>
    <property type="molecule type" value="Genomic_DNA"/>
</dbReference>
<keyword evidence="2" id="KW-0812">Transmembrane</keyword>
<proteinExistence type="predicted"/>
<feature type="compositionally biased region" description="Acidic residues" evidence="1">
    <location>
        <begin position="161"/>
        <end position="181"/>
    </location>
</feature>
<feature type="compositionally biased region" description="Basic and acidic residues" evidence="1">
    <location>
        <begin position="16"/>
        <end position="27"/>
    </location>
</feature>
<feature type="transmembrane region" description="Helical" evidence="2">
    <location>
        <begin position="65"/>
        <end position="83"/>
    </location>
</feature>
<accession>A0A150GAY5</accession>
<evidence type="ECO:0000313" key="3">
    <source>
        <dbReference type="EMBL" id="KXZ46978.1"/>
    </source>
</evidence>
<name>A0A150GAY5_GONPE</name>
<evidence type="ECO:0000256" key="1">
    <source>
        <dbReference type="SAM" id="MobiDB-lite"/>
    </source>
</evidence>
<reference evidence="4" key="1">
    <citation type="journal article" date="2016" name="Nat. Commun.">
        <title>The Gonium pectorale genome demonstrates co-option of cell cycle regulation during the evolution of multicellularity.</title>
        <authorList>
            <person name="Hanschen E.R."/>
            <person name="Marriage T.N."/>
            <person name="Ferris P.J."/>
            <person name="Hamaji T."/>
            <person name="Toyoda A."/>
            <person name="Fujiyama A."/>
            <person name="Neme R."/>
            <person name="Noguchi H."/>
            <person name="Minakuchi Y."/>
            <person name="Suzuki M."/>
            <person name="Kawai-Toyooka H."/>
            <person name="Smith D.R."/>
            <person name="Sparks H."/>
            <person name="Anderson J."/>
            <person name="Bakaric R."/>
            <person name="Luria V."/>
            <person name="Karger A."/>
            <person name="Kirschner M.W."/>
            <person name="Durand P.M."/>
            <person name="Michod R.E."/>
            <person name="Nozaki H."/>
            <person name="Olson B.J."/>
        </authorList>
    </citation>
    <scope>NUCLEOTIDE SEQUENCE [LARGE SCALE GENOMIC DNA]</scope>
    <source>
        <strain evidence="4">NIES-2863</strain>
    </source>
</reference>
<keyword evidence="2" id="KW-1133">Transmembrane helix</keyword>
<dbReference type="Proteomes" id="UP000075714">
    <property type="component" value="Unassembled WGS sequence"/>
</dbReference>
<keyword evidence="4" id="KW-1185">Reference proteome</keyword>
<evidence type="ECO:0000256" key="2">
    <source>
        <dbReference type="SAM" id="Phobius"/>
    </source>
</evidence>
<sequence>MASELSRLIEDELKNKGFYEGKGQPEPEHDDEEAPHQALMGALRVEARVKEHQHQKKLLTLKRSICVGGGLILVVVLWVLIAVKSKSASYQRVDPSPNNATGQEEEPDSSEPPVLEEGNPPPPSNEELEKEFEKAVEDYEEGNSEEEGMSADESDKSSGEESGEEGGDEEGGDYTDFELQDDTSATGDSQDESGR</sequence>
<organism evidence="3 4">
    <name type="scientific">Gonium pectorale</name>
    <name type="common">Green alga</name>
    <dbReference type="NCBI Taxonomy" id="33097"/>
    <lineage>
        <taxon>Eukaryota</taxon>
        <taxon>Viridiplantae</taxon>
        <taxon>Chlorophyta</taxon>
        <taxon>core chlorophytes</taxon>
        <taxon>Chlorophyceae</taxon>
        <taxon>CS clade</taxon>
        <taxon>Chlamydomonadales</taxon>
        <taxon>Volvocaceae</taxon>
        <taxon>Gonium</taxon>
    </lineage>
</organism>
<keyword evidence="2" id="KW-0472">Membrane</keyword>
<comment type="caution">
    <text evidence="3">The sequence shown here is derived from an EMBL/GenBank/DDBJ whole genome shotgun (WGS) entry which is preliminary data.</text>
</comment>
<protein>
    <submittedName>
        <fullName evidence="3">Uncharacterized protein</fullName>
    </submittedName>
</protein>